<name>A0A1Y6FHW7_9SPHN</name>
<dbReference type="RefSeq" id="WP_143256043.1">
    <property type="nucleotide sequence ID" value="NZ_FXWG01000003.1"/>
</dbReference>
<protein>
    <submittedName>
        <fullName evidence="3">Uncharacterized protein</fullName>
    </submittedName>
</protein>
<evidence type="ECO:0000313" key="4">
    <source>
        <dbReference type="Proteomes" id="UP000194420"/>
    </source>
</evidence>
<keyword evidence="2" id="KW-0812">Transmembrane</keyword>
<keyword evidence="2" id="KW-1133">Transmembrane helix</keyword>
<keyword evidence="2" id="KW-0472">Membrane</keyword>
<accession>A0A1Y6FHW7</accession>
<feature type="transmembrane region" description="Helical" evidence="2">
    <location>
        <begin position="82"/>
        <end position="100"/>
    </location>
</feature>
<reference evidence="4" key="1">
    <citation type="submission" date="2017-04" db="EMBL/GenBank/DDBJ databases">
        <authorList>
            <person name="Varghese N."/>
            <person name="Submissions S."/>
        </authorList>
    </citation>
    <scope>NUCLEOTIDE SEQUENCE [LARGE SCALE GENOMIC DNA]</scope>
</reference>
<feature type="region of interest" description="Disordered" evidence="1">
    <location>
        <begin position="1"/>
        <end position="25"/>
    </location>
</feature>
<dbReference type="EMBL" id="FXWG01000003">
    <property type="protein sequence ID" value="SMQ74287.1"/>
    <property type="molecule type" value="Genomic_DNA"/>
</dbReference>
<evidence type="ECO:0000256" key="1">
    <source>
        <dbReference type="SAM" id="MobiDB-lite"/>
    </source>
</evidence>
<feature type="compositionally biased region" description="Basic and acidic residues" evidence="1">
    <location>
        <begin position="1"/>
        <end position="12"/>
    </location>
</feature>
<feature type="transmembrane region" description="Helical" evidence="2">
    <location>
        <begin position="106"/>
        <end position="126"/>
    </location>
</feature>
<sequence length="154" mass="16674">MGESEESNRGPKDYSCPNCGSNKTRKSSVVWEEGLSEIHTETKGGLIGSGGVGVAAGRTSGFSQTGASSSNAPPRYEVPIRWVLLLIVATVFGLIIFPSIFDNAVIGFMVALIGVPISVIALQSYLEPQDRSEIERWNKQWYCLRCGSNFIADK</sequence>
<keyword evidence="4" id="KW-1185">Reference proteome</keyword>
<proteinExistence type="predicted"/>
<dbReference type="AlphaFoldDB" id="A0A1Y6FHW7"/>
<organism evidence="3 4">
    <name type="scientific">Altererythrobacter xiamenensis</name>
    <dbReference type="NCBI Taxonomy" id="1316679"/>
    <lineage>
        <taxon>Bacteria</taxon>
        <taxon>Pseudomonadati</taxon>
        <taxon>Pseudomonadota</taxon>
        <taxon>Alphaproteobacteria</taxon>
        <taxon>Sphingomonadales</taxon>
        <taxon>Erythrobacteraceae</taxon>
        <taxon>Altererythrobacter</taxon>
    </lineage>
</organism>
<evidence type="ECO:0000256" key="2">
    <source>
        <dbReference type="SAM" id="Phobius"/>
    </source>
</evidence>
<evidence type="ECO:0000313" key="3">
    <source>
        <dbReference type="EMBL" id="SMQ74287.1"/>
    </source>
</evidence>
<dbReference type="Proteomes" id="UP000194420">
    <property type="component" value="Unassembled WGS sequence"/>
</dbReference>
<gene>
    <name evidence="3" type="ORF">SAMN06297468_2518</name>
</gene>